<dbReference type="AlphaFoldDB" id="A0A450TR96"/>
<accession>A0A450TR96</accession>
<evidence type="ECO:0000313" key="7">
    <source>
        <dbReference type="EMBL" id="VFK18269.1"/>
    </source>
</evidence>
<organism evidence="6">
    <name type="scientific">Candidatus Kentrum sp. FM</name>
    <dbReference type="NCBI Taxonomy" id="2126340"/>
    <lineage>
        <taxon>Bacteria</taxon>
        <taxon>Pseudomonadati</taxon>
        <taxon>Pseudomonadota</taxon>
        <taxon>Gammaproteobacteria</taxon>
        <taxon>Candidatus Kentrum</taxon>
    </lineage>
</organism>
<dbReference type="PIRSF" id="PIRSF019345">
    <property type="entry name" value="ScpB"/>
    <property type="match status" value="1"/>
</dbReference>
<keyword evidence="1" id="KW-0963">Cytoplasm</keyword>
<dbReference type="PANTHER" id="PTHR34298">
    <property type="entry name" value="SEGREGATION AND CONDENSATION PROTEIN B"/>
    <property type="match status" value="1"/>
</dbReference>
<dbReference type="InterPro" id="IPR036388">
    <property type="entry name" value="WH-like_DNA-bd_sf"/>
</dbReference>
<gene>
    <name evidence="5" type="ORF">BECKFM1743A_GA0114220_104795</name>
    <name evidence="7" type="ORF">BECKFM1743B_GA0114221_105344</name>
    <name evidence="6" type="ORF">BECKFM1743C_GA0114222_105684</name>
</gene>
<protein>
    <submittedName>
        <fullName evidence="6">Segregation and condensation protein B</fullName>
    </submittedName>
</protein>
<dbReference type="Gene3D" id="1.10.10.10">
    <property type="entry name" value="Winged helix-like DNA-binding domain superfamily/Winged helix DNA-binding domain"/>
    <property type="match status" value="2"/>
</dbReference>
<dbReference type="GO" id="GO:0051304">
    <property type="term" value="P:chromosome separation"/>
    <property type="evidence" value="ECO:0007669"/>
    <property type="project" value="InterPro"/>
</dbReference>
<keyword evidence="4" id="KW-0131">Cell cycle</keyword>
<keyword evidence="3" id="KW-0159">Chromosome partition</keyword>
<dbReference type="NCBIfam" id="TIGR00281">
    <property type="entry name" value="SMC-Scp complex subunit ScpB"/>
    <property type="match status" value="1"/>
</dbReference>
<evidence type="ECO:0000256" key="1">
    <source>
        <dbReference type="ARBA" id="ARBA00022490"/>
    </source>
</evidence>
<dbReference type="EMBL" id="CAADFL010000534">
    <property type="protein sequence ID" value="VFK18269.1"/>
    <property type="molecule type" value="Genomic_DNA"/>
</dbReference>
<dbReference type="EMBL" id="CAADFA010000568">
    <property type="protein sequence ID" value="VFJ70634.1"/>
    <property type="molecule type" value="Genomic_DNA"/>
</dbReference>
<reference evidence="6" key="1">
    <citation type="submission" date="2019-02" db="EMBL/GenBank/DDBJ databases">
        <authorList>
            <person name="Gruber-Vodicka R. H."/>
            <person name="Seah K. B. B."/>
        </authorList>
    </citation>
    <scope>NUCLEOTIDE SEQUENCE</scope>
    <source>
        <strain evidence="5">BECK_BZ163</strain>
        <strain evidence="7">BECK_BZ164</strain>
        <strain evidence="6">BECK_BZ165</strain>
    </source>
</reference>
<evidence type="ECO:0000313" key="6">
    <source>
        <dbReference type="EMBL" id="VFJ70634.1"/>
    </source>
</evidence>
<dbReference type="InterPro" id="IPR036390">
    <property type="entry name" value="WH_DNA-bd_sf"/>
</dbReference>
<sequence>MDPETVKKIIEAALLASDRPLSIEDLTGLFRDPFEGLPQAAPKEDNIPRAGQGIPDRRMVKAALAALDRECQSRCIELKEIASGFRYQIRADYVPFIQRLWIERPARYSRALLETLAIIAYRQPITRAEIEQIRGVSIASSTLKTLREREWIRVLGHRDVPGRPATYGTTRKFLDYFGLKTLDEMPPLEEIRNLELSAEFIEPAEPADPAKPV</sequence>
<dbReference type="InterPro" id="IPR005234">
    <property type="entry name" value="ScpB_csome_segregation"/>
</dbReference>
<evidence type="ECO:0000313" key="5">
    <source>
        <dbReference type="EMBL" id="VFJ68675.1"/>
    </source>
</evidence>
<dbReference type="Pfam" id="PF04079">
    <property type="entry name" value="SMC_ScpB"/>
    <property type="match status" value="1"/>
</dbReference>
<proteinExistence type="predicted"/>
<dbReference type="SUPFAM" id="SSF46785">
    <property type="entry name" value="Winged helix' DNA-binding domain"/>
    <property type="match status" value="1"/>
</dbReference>
<evidence type="ECO:0000256" key="4">
    <source>
        <dbReference type="ARBA" id="ARBA00023306"/>
    </source>
</evidence>
<dbReference type="GO" id="GO:0051301">
    <property type="term" value="P:cell division"/>
    <property type="evidence" value="ECO:0007669"/>
    <property type="project" value="UniProtKB-KW"/>
</dbReference>
<name>A0A450TR96_9GAMM</name>
<evidence type="ECO:0000256" key="2">
    <source>
        <dbReference type="ARBA" id="ARBA00022618"/>
    </source>
</evidence>
<dbReference type="PANTHER" id="PTHR34298:SF2">
    <property type="entry name" value="SEGREGATION AND CONDENSATION PROTEIN B"/>
    <property type="match status" value="1"/>
</dbReference>
<keyword evidence="2" id="KW-0132">Cell division</keyword>
<evidence type="ECO:0000256" key="3">
    <source>
        <dbReference type="ARBA" id="ARBA00022829"/>
    </source>
</evidence>
<dbReference type="EMBL" id="CAADEZ010000479">
    <property type="protein sequence ID" value="VFJ68675.1"/>
    <property type="molecule type" value="Genomic_DNA"/>
</dbReference>